<organism evidence="2 3">
    <name type="scientific">Mesonia maritima</name>
    <dbReference type="NCBI Taxonomy" id="1793873"/>
    <lineage>
        <taxon>Bacteria</taxon>
        <taxon>Pseudomonadati</taxon>
        <taxon>Bacteroidota</taxon>
        <taxon>Flavobacteriia</taxon>
        <taxon>Flavobacteriales</taxon>
        <taxon>Flavobacteriaceae</taxon>
        <taxon>Mesonia</taxon>
    </lineage>
</organism>
<feature type="chain" id="PRO_5045056084" description="Curlin associated repeat-containing protein" evidence="1">
    <location>
        <begin position="24"/>
        <end position="177"/>
    </location>
</feature>
<name>A0ABU1K4S0_9FLAO</name>
<gene>
    <name evidence="2" type="ORF">GGR31_001235</name>
</gene>
<feature type="signal peptide" evidence="1">
    <location>
        <begin position="1"/>
        <end position="23"/>
    </location>
</feature>
<proteinExistence type="predicted"/>
<evidence type="ECO:0008006" key="4">
    <source>
        <dbReference type="Google" id="ProtNLM"/>
    </source>
</evidence>
<dbReference type="Proteomes" id="UP001257659">
    <property type="component" value="Unassembled WGS sequence"/>
</dbReference>
<evidence type="ECO:0000313" key="3">
    <source>
        <dbReference type="Proteomes" id="UP001257659"/>
    </source>
</evidence>
<keyword evidence="1" id="KW-0732">Signal</keyword>
<comment type="caution">
    <text evidence="2">The sequence shown here is derived from an EMBL/GenBank/DDBJ whole genome shotgun (WGS) entry which is preliminary data.</text>
</comment>
<protein>
    <recommendedName>
        <fullName evidence="4">Curlin associated repeat-containing protein</fullName>
    </recommendedName>
</protein>
<keyword evidence="3" id="KW-1185">Reference proteome</keyword>
<evidence type="ECO:0000256" key="1">
    <source>
        <dbReference type="SAM" id="SignalP"/>
    </source>
</evidence>
<dbReference type="RefSeq" id="WP_309727507.1">
    <property type="nucleotide sequence ID" value="NZ_JAVDQA010000002.1"/>
</dbReference>
<reference evidence="2 3" key="1">
    <citation type="submission" date="2023-07" db="EMBL/GenBank/DDBJ databases">
        <title>Genomic Encyclopedia of Type Strains, Phase IV (KMG-IV): sequencing the most valuable type-strain genomes for metagenomic binning, comparative biology and taxonomic classification.</title>
        <authorList>
            <person name="Goeker M."/>
        </authorList>
    </citation>
    <scope>NUCLEOTIDE SEQUENCE [LARGE SCALE GENOMIC DNA]</scope>
    <source>
        <strain evidence="2 3">DSM 102814</strain>
    </source>
</reference>
<sequence length="177" mass="19246">MNSYFKHILFGLFLLAGCTLSFSQEEESSEVSNVNILDKKNENLNLISSSITTQSTSQARTGEGATSNSVYIQQIGQGNTIQSNVDSPDAVVDLNQNGANNRIDIAVRAASIRDNITQTGDNNSTIQYISDPTAQLKLEVNQEGNATYEQYGVNSKTDNIKVNQGSSSRTVIVRSFK</sequence>
<dbReference type="PROSITE" id="PS51257">
    <property type="entry name" value="PROKAR_LIPOPROTEIN"/>
    <property type="match status" value="1"/>
</dbReference>
<accession>A0ABU1K4S0</accession>
<dbReference type="EMBL" id="JAVDQA010000002">
    <property type="protein sequence ID" value="MDR6300604.1"/>
    <property type="molecule type" value="Genomic_DNA"/>
</dbReference>
<evidence type="ECO:0000313" key="2">
    <source>
        <dbReference type="EMBL" id="MDR6300604.1"/>
    </source>
</evidence>